<feature type="domain" description="Integrator complex subunit 6-like beta-barrel" evidence="2">
    <location>
        <begin position="3"/>
        <end position="83"/>
    </location>
</feature>
<feature type="compositionally biased region" description="Low complexity" evidence="1">
    <location>
        <begin position="376"/>
        <end position="388"/>
    </location>
</feature>
<dbReference type="GO" id="GO:0034472">
    <property type="term" value="P:snRNA 3'-end processing"/>
    <property type="evidence" value="ECO:0007669"/>
    <property type="project" value="TreeGrafter"/>
</dbReference>
<name>A0A061RQ48_9CHLO</name>
<proteinExistence type="predicted"/>
<accession>A0A061RQ48</accession>
<feature type="compositionally biased region" description="Basic and acidic residues" evidence="1">
    <location>
        <begin position="234"/>
        <end position="247"/>
    </location>
</feature>
<evidence type="ECO:0000259" key="2">
    <source>
        <dbReference type="Pfam" id="PF25462"/>
    </source>
</evidence>
<dbReference type="Pfam" id="PF25462">
    <property type="entry name" value="Beta-barrel_INTS6"/>
    <property type="match status" value="1"/>
</dbReference>
<feature type="region of interest" description="Disordered" evidence="1">
    <location>
        <begin position="234"/>
        <end position="389"/>
    </location>
</feature>
<protein>
    <submittedName>
        <fullName evidence="3">Integrator complex subunit 6</fullName>
    </submittedName>
</protein>
<evidence type="ECO:0000313" key="3">
    <source>
        <dbReference type="EMBL" id="JAC72919.1"/>
    </source>
</evidence>
<feature type="non-terminal residue" evidence="3">
    <location>
        <position position="1"/>
    </location>
</feature>
<dbReference type="GO" id="GO:0032039">
    <property type="term" value="C:integrator complex"/>
    <property type="evidence" value="ECO:0007669"/>
    <property type="project" value="TreeGrafter"/>
</dbReference>
<feature type="compositionally biased region" description="Basic residues" evidence="1">
    <location>
        <begin position="324"/>
        <end position="342"/>
    </location>
</feature>
<dbReference type="InterPro" id="IPR051113">
    <property type="entry name" value="Integrator_subunit6"/>
</dbReference>
<dbReference type="PANTHER" id="PTHR12957:SF2">
    <property type="entry name" value="INTEGRATOR COMPLEX SUBUNIT 6"/>
    <property type="match status" value="1"/>
</dbReference>
<gene>
    <name evidence="3" type="ORF">TSPGSL018_30180</name>
</gene>
<dbReference type="InterPro" id="IPR057413">
    <property type="entry name" value="Beta-barrel_INTS6"/>
</dbReference>
<dbReference type="AlphaFoldDB" id="A0A061RQ48"/>
<feature type="compositionally biased region" description="Basic residues" evidence="1">
    <location>
        <begin position="166"/>
        <end position="187"/>
    </location>
</feature>
<feature type="compositionally biased region" description="Low complexity" evidence="1">
    <location>
        <begin position="343"/>
        <end position="367"/>
    </location>
</feature>
<organism evidence="3">
    <name type="scientific">Tetraselmis sp. GSL018</name>
    <dbReference type="NCBI Taxonomy" id="582737"/>
    <lineage>
        <taxon>Eukaryota</taxon>
        <taxon>Viridiplantae</taxon>
        <taxon>Chlorophyta</taxon>
        <taxon>core chlorophytes</taxon>
        <taxon>Chlorodendrophyceae</taxon>
        <taxon>Chlorodendrales</taxon>
        <taxon>Chlorodendraceae</taxon>
        <taxon>Tetraselmis</taxon>
    </lineage>
</organism>
<evidence type="ECO:0000256" key="1">
    <source>
        <dbReference type="SAM" id="MobiDB-lite"/>
    </source>
</evidence>
<sequence>KGLPVDIYEVEACPISGQMMSAEGGRRPESFCWQVCSPSLPQSSGGTPEPFGFLQLKRQGAVMCLHVLPYNYPVLAALLEQTNEWPPPLRTSPPATWRSHLERYCAAIPFYYLVPLRAAFKRMGLSPQLVPEPREGLTPAAAAHLKHTEAGQGGAGCPQVGDAAARRRAQRRLPRAHLQRRLPHPSRKPPAADVAAHREARVRLRVGLQDRKGGGLGDGGARHQEAGSCALRGADQHHGRLPGDRPGESTPSRPLHRRRGEEPAAAARVWQPVQDRQAELGGSSEHDGGRRSRGRGGRGHEGARPGPRQGRLQDGEAPSAGAPLRRRRLPRKIRTRRRRAGLARRGSSWRLPRAAPVPQAAARAAASPPSPPPATTPATSRTVTAAPPFQHRPLLQAPLWKPQHPKARSWLLPPGILRQKGSPPGTTVAEGTEMPAQVPAWTPRSLMPCGLRRSATKASSRARRLPSGRRGLTS</sequence>
<reference evidence="3" key="1">
    <citation type="submission" date="2014-05" db="EMBL/GenBank/DDBJ databases">
        <title>The transcriptome of the halophilic microalga Tetraselmis sp. GSL018 isolated from the Great Salt Lake, Utah.</title>
        <authorList>
            <person name="Jinkerson R.E."/>
            <person name="D'Adamo S."/>
            <person name="Posewitz M.C."/>
        </authorList>
    </citation>
    <scope>NUCLEOTIDE SEQUENCE</scope>
    <source>
        <strain evidence="3">GSL018</strain>
    </source>
</reference>
<feature type="region of interest" description="Disordered" evidence="1">
    <location>
        <begin position="148"/>
        <end position="197"/>
    </location>
</feature>
<dbReference type="EMBL" id="GBEZ01013028">
    <property type="protein sequence ID" value="JAC72919.1"/>
    <property type="molecule type" value="Transcribed_RNA"/>
</dbReference>
<feature type="region of interest" description="Disordered" evidence="1">
    <location>
        <begin position="414"/>
        <end position="474"/>
    </location>
</feature>
<dbReference type="PANTHER" id="PTHR12957">
    <property type="entry name" value="DEAD/H BOX POLYPEPTIDE 26/DICE1-RELATED"/>
    <property type="match status" value="1"/>
</dbReference>